<gene>
    <name evidence="2" type="ORF">FHU31_000290</name>
</gene>
<evidence type="ECO:0000256" key="1">
    <source>
        <dbReference type="SAM" id="MobiDB-lite"/>
    </source>
</evidence>
<dbReference type="Proteomes" id="UP000547444">
    <property type="component" value="Unassembled WGS sequence"/>
</dbReference>
<feature type="region of interest" description="Disordered" evidence="1">
    <location>
        <begin position="1"/>
        <end position="36"/>
    </location>
</feature>
<dbReference type="EMBL" id="JAANOW010000001">
    <property type="protein sequence ID" value="NIH93334.1"/>
    <property type="molecule type" value="Genomic_DNA"/>
</dbReference>
<dbReference type="AlphaFoldDB" id="A0A7X5TUS1"/>
<organism evidence="2 3">
    <name type="scientific">Mycolicibacterium fluoranthenivorans</name>
    <dbReference type="NCBI Taxonomy" id="258505"/>
    <lineage>
        <taxon>Bacteria</taxon>
        <taxon>Bacillati</taxon>
        <taxon>Actinomycetota</taxon>
        <taxon>Actinomycetes</taxon>
        <taxon>Mycobacteriales</taxon>
        <taxon>Mycobacteriaceae</taxon>
        <taxon>Mycolicibacterium</taxon>
    </lineage>
</organism>
<keyword evidence="3" id="KW-1185">Reference proteome</keyword>
<evidence type="ECO:0000313" key="2">
    <source>
        <dbReference type="EMBL" id="NIH93334.1"/>
    </source>
</evidence>
<accession>A0A7X5TUS1</accession>
<comment type="caution">
    <text evidence="2">The sequence shown here is derived from an EMBL/GenBank/DDBJ whole genome shotgun (WGS) entry which is preliminary data.</text>
</comment>
<reference evidence="2 3" key="1">
    <citation type="submission" date="2020-03" db="EMBL/GenBank/DDBJ databases">
        <title>Sequencing the genomes of 1000 actinobacteria strains.</title>
        <authorList>
            <person name="Klenk H.-P."/>
        </authorList>
    </citation>
    <scope>NUCLEOTIDE SEQUENCE [LARGE SCALE GENOMIC DNA]</scope>
    <source>
        <strain evidence="2 3">DSM 44556</strain>
    </source>
</reference>
<evidence type="ECO:0000313" key="3">
    <source>
        <dbReference type="Proteomes" id="UP000547444"/>
    </source>
</evidence>
<sequence length="77" mass="7963">MDRRSNVGPQLGKSGTWGKRRSVENQRVGAGPPRAGDGETVCLAGRLILTSIALLPPGDIGWIVEGCGAGGCWSGRC</sequence>
<proteinExistence type="predicted"/>
<protein>
    <submittedName>
        <fullName evidence="2">Uncharacterized protein</fullName>
    </submittedName>
</protein>
<name>A0A7X5TUS1_9MYCO</name>